<evidence type="ECO:0000256" key="1">
    <source>
        <dbReference type="SAM" id="MobiDB-lite"/>
    </source>
</evidence>
<feature type="compositionally biased region" description="Basic and acidic residues" evidence="1">
    <location>
        <begin position="1"/>
        <end position="12"/>
    </location>
</feature>
<dbReference type="AlphaFoldDB" id="A0A9P3UKH4"/>
<accession>A0A9P3UKH4</accession>
<feature type="compositionally biased region" description="Polar residues" evidence="1">
    <location>
        <begin position="237"/>
        <end position="251"/>
    </location>
</feature>
<reference evidence="2" key="1">
    <citation type="submission" date="2022-07" db="EMBL/GenBank/DDBJ databases">
        <title>The genome of Lyophyllum shimeji provides insight into the initial evolution of ectomycorrhizal fungal genome.</title>
        <authorList>
            <person name="Kobayashi Y."/>
            <person name="Shibata T."/>
            <person name="Hirakawa H."/>
            <person name="Shigenobu S."/>
            <person name="Nishiyama T."/>
            <person name="Yamada A."/>
            <person name="Hasebe M."/>
            <person name="Kawaguchi M."/>
        </authorList>
    </citation>
    <scope>NUCLEOTIDE SEQUENCE</scope>
    <source>
        <strain evidence="2">AT787</strain>
    </source>
</reference>
<sequence>MPAKKGKNDNGKGKNNASASSKVTTKVPISTEALNAAFGSALSRGPPSTIVIPNKISKRKTSIYEPDSDVEILEGPANPSPSKKQKKVPTVASASAREPVCDAPIGAATPETGTSSAPSVVEPSDLRYAVDTDGVASKANTTVPLPSLTTLAAVTAAAPVTNAPAPLEASPVLLSRAERPIRSTAKTEKGRAAEEAIAKMKKARKNLTQVHAEAAVARERWEATHGSSHAALDAVSDEQNTPPFVPQSPSRAPSEEDLPEVNNMFHSFGRGAHSGVPRLPMSDNSDDDNEKSPSAAAAATGDVNPFLDAEAGESVGSGRNSSSDKEESFGVDDVDDAAGSDASSVSSSAADGSDDGSAVDASAGDDDNSEAVMQPELAEWHPMMREGYLALPYIKTFQDVAPYSVNGQPLDTASARVSVQKMIEAMPQALDSLGAGLTFVRSGVYVNTARIDPAALVVDAGRIKVADLRLPAVLVMIGIVMDCSLFSPVIAGSQMSQNETHRICIAPGLQEMQRDTSVWGLLLGFPDNLITGPTSPLGFHFTTFFKGKAPASAGGSVPSTPRKESKYAKYVQSPAAKSAASPFSFPVRFEDAVPIFDGRAKHGMRVFMFTDMDFKSLAAINGRRRFRNNTTEIPDDSVVAIGYSVGTYGSRGLTSTKYLSSNVHFVIVLGTPSDIPSAVKGKGKAASASGASASSKKRA</sequence>
<feature type="compositionally biased region" description="Polar residues" evidence="1">
    <location>
        <begin position="17"/>
        <end position="28"/>
    </location>
</feature>
<feature type="compositionally biased region" description="Acidic residues" evidence="1">
    <location>
        <begin position="329"/>
        <end position="338"/>
    </location>
</feature>
<evidence type="ECO:0000313" key="2">
    <source>
        <dbReference type="EMBL" id="GLB38109.1"/>
    </source>
</evidence>
<dbReference type="Proteomes" id="UP001063166">
    <property type="component" value="Unassembled WGS sequence"/>
</dbReference>
<feature type="region of interest" description="Disordered" evidence="1">
    <location>
        <begin position="676"/>
        <end position="699"/>
    </location>
</feature>
<feature type="region of interest" description="Disordered" evidence="1">
    <location>
        <begin position="1"/>
        <end position="121"/>
    </location>
</feature>
<proteinExistence type="predicted"/>
<comment type="caution">
    <text evidence="2">The sequence shown here is derived from an EMBL/GenBank/DDBJ whole genome shotgun (WGS) entry which is preliminary data.</text>
</comment>
<protein>
    <submittedName>
        <fullName evidence="2">Uncharacterized protein</fullName>
    </submittedName>
</protein>
<dbReference type="EMBL" id="BRPK01000004">
    <property type="protein sequence ID" value="GLB38109.1"/>
    <property type="molecule type" value="Genomic_DNA"/>
</dbReference>
<evidence type="ECO:0000313" key="3">
    <source>
        <dbReference type="Proteomes" id="UP001063166"/>
    </source>
</evidence>
<feature type="compositionally biased region" description="Low complexity" evidence="1">
    <location>
        <begin position="339"/>
        <end position="362"/>
    </location>
</feature>
<feature type="region of interest" description="Disordered" evidence="1">
    <location>
        <begin position="218"/>
        <end position="369"/>
    </location>
</feature>
<dbReference type="OrthoDB" id="3068821at2759"/>
<name>A0A9P3UKH4_LYOSH</name>
<organism evidence="2 3">
    <name type="scientific">Lyophyllum shimeji</name>
    <name type="common">Hon-shimeji</name>
    <name type="synonym">Tricholoma shimeji</name>
    <dbReference type="NCBI Taxonomy" id="47721"/>
    <lineage>
        <taxon>Eukaryota</taxon>
        <taxon>Fungi</taxon>
        <taxon>Dikarya</taxon>
        <taxon>Basidiomycota</taxon>
        <taxon>Agaricomycotina</taxon>
        <taxon>Agaricomycetes</taxon>
        <taxon>Agaricomycetidae</taxon>
        <taxon>Agaricales</taxon>
        <taxon>Tricholomatineae</taxon>
        <taxon>Lyophyllaceae</taxon>
        <taxon>Lyophyllum</taxon>
    </lineage>
</organism>
<keyword evidence="3" id="KW-1185">Reference proteome</keyword>
<gene>
    <name evidence="2" type="ORF">LshimejAT787_0411600</name>
</gene>
<feature type="compositionally biased region" description="Low complexity" evidence="1">
    <location>
        <begin position="684"/>
        <end position="699"/>
    </location>
</feature>